<evidence type="ECO:0000313" key="2">
    <source>
        <dbReference type="EMBL" id="HIU92884.1"/>
    </source>
</evidence>
<keyword evidence="1" id="KW-0175">Coiled coil</keyword>
<name>A0A9D1N179_9CLOT</name>
<evidence type="ECO:0000256" key="1">
    <source>
        <dbReference type="SAM" id="Coils"/>
    </source>
</evidence>
<reference evidence="2" key="2">
    <citation type="journal article" date="2021" name="PeerJ">
        <title>Extensive microbial diversity within the chicken gut microbiome revealed by metagenomics and culture.</title>
        <authorList>
            <person name="Gilroy R."/>
            <person name="Ravi A."/>
            <person name="Getino M."/>
            <person name="Pursley I."/>
            <person name="Horton D.L."/>
            <person name="Alikhan N.F."/>
            <person name="Baker D."/>
            <person name="Gharbi K."/>
            <person name="Hall N."/>
            <person name="Watson M."/>
            <person name="Adriaenssens E.M."/>
            <person name="Foster-Nyarko E."/>
            <person name="Jarju S."/>
            <person name="Secka A."/>
            <person name="Antonio M."/>
            <person name="Oren A."/>
            <person name="Chaudhuri R.R."/>
            <person name="La Ragione R."/>
            <person name="Hildebrand F."/>
            <person name="Pallen M.J."/>
        </authorList>
    </citation>
    <scope>NUCLEOTIDE SEQUENCE</scope>
    <source>
        <strain evidence="2">CHK154-7741</strain>
    </source>
</reference>
<sequence>MGMATSQLRLMYLNAYRLDLEYKIQLITEAKMNLSKTCTDLLNVGTDLDADDPMVKKLEARKERLNVMEKKLDMQMQQYQNKLKMIDTEYSSCENLLQKNIDRSFKY</sequence>
<accession>A0A9D1N179</accession>
<reference evidence="2" key="1">
    <citation type="submission" date="2020-10" db="EMBL/GenBank/DDBJ databases">
        <authorList>
            <person name="Gilroy R."/>
        </authorList>
    </citation>
    <scope>NUCLEOTIDE SEQUENCE</scope>
    <source>
        <strain evidence="2">CHK154-7741</strain>
    </source>
</reference>
<proteinExistence type="predicted"/>
<protein>
    <submittedName>
        <fullName evidence="2">Uncharacterized protein</fullName>
    </submittedName>
</protein>
<evidence type="ECO:0000313" key="3">
    <source>
        <dbReference type="Proteomes" id="UP000886748"/>
    </source>
</evidence>
<dbReference type="Proteomes" id="UP000886748">
    <property type="component" value="Unassembled WGS sequence"/>
</dbReference>
<organism evidence="2 3">
    <name type="scientific">Candidatus Limenecus avicola</name>
    <dbReference type="NCBI Taxonomy" id="2840847"/>
    <lineage>
        <taxon>Bacteria</taxon>
        <taxon>Bacillati</taxon>
        <taxon>Bacillota</taxon>
        <taxon>Clostridia</taxon>
        <taxon>Eubacteriales</taxon>
        <taxon>Clostridiaceae</taxon>
        <taxon>Clostridiaceae incertae sedis</taxon>
        <taxon>Candidatus Limenecus</taxon>
    </lineage>
</organism>
<comment type="caution">
    <text evidence="2">The sequence shown here is derived from an EMBL/GenBank/DDBJ whole genome shotgun (WGS) entry which is preliminary data.</text>
</comment>
<feature type="coiled-coil region" evidence="1">
    <location>
        <begin position="55"/>
        <end position="89"/>
    </location>
</feature>
<dbReference type="AlphaFoldDB" id="A0A9D1N179"/>
<gene>
    <name evidence="2" type="ORF">IAD26_07115</name>
</gene>
<dbReference type="EMBL" id="DVOD01000052">
    <property type="protein sequence ID" value="HIU92884.1"/>
    <property type="molecule type" value="Genomic_DNA"/>
</dbReference>